<protein>
    <submittedName>
        <fullName evidence="3">Uncharacterized protein</fullName>
    </submittedName>
</protein>
<proteinExistence type="predicted"/>
<accession>A0A7W3X206</accession>
<sequence length="247" mass="25638">HPQPHPAAPAGMPAAPGAPVWGAPPPPPKSSTGKIVGIVVACVAGLALLASLSAVVLYMAADDKDDSGNGKAAKPTGKRYSLKLRDTVLDGEYKLADDVSKEVQADLDAEVGGDQYTSVSGVYAPAGDGEDSLTVLAFHGDIELPGMEKRGFLRGSAEDEGTRVVRKATDFEIPGASGTVTCQVLAEKEDGVGDIIIPTCVWADRDMLVSTVVGDPELVDADPKAVDLEAAAKDLVTIRDELRVPRK</sequence>
<dbReference type="AlphaFoldDB" id="A0A7W3X206"/>
<organism evidence="3 4">
    <name type="scientific">Streptomyces alkaliterrae</name>
    <dbReference type="NCBI Taxonomy" id="2213162"/>
    <lineage>
        <taxon>Bacteria</taxon>
        <taxon>Bacillati</taxon>
        <taxon>Actinomycetota</taxon>
        <taxon>Actinomycetes</taxon>
        <taxon>Kitasatosporales</taxon>
        <taxon>Streptomycetaceae</taxon>
        <taxon>Streptomyces</taxon>
    </lineage>
</organism>
<evidence type="ECO:0000313" key="4">
    <source>
        <dbReference type="Proteomes" id="UP000517765"/>
    </source>
</evidence>
<feature type="region of interest" description="Disordered" evidence="1">
    <location>
        <begin position="1"/>
        <end position="28"/>
    </location>
</feature>
<keyword evidence="2" id="KW-0812">Transmembrane</keyword>
<feature type="non-terminal residue" evidence="3">
    <location>
        <position position="1"/>
    </location>
</feature>
<dbReference type="Proteomes" id="UP000517765">
    <property type="component" value="Unassembled WGS sequence"/>
</dbReference>
<gene>
    <name evidence="3" type="ORF">H3147_27390</name>
</gene>
<feature type="transmembrane region" description="Helical" evidence="2">
    <location>
        <begin position="35"/>
        <end position="61"/>
    </location>
</feature>
<keyword evidence="2" id="KW-1133">Transmembrane helix</keyword>
<evidence type="ECO:0000256" key="1">
    <source>
        <dbReference type="SAM" id="MobiDB-lite"/>
    </source>
</evidence>
<reference evidence="4" key="1">
    <citation type="submission" date="2020-05" db="EMBL/GenBank/DDBJ databases">
        <title>Classification of alakaliphilic streptomycetes isolated from an alkaline soil next to Lonar Crater, India and a proposal for the recognition of Streptomyces alkaliterrae sp. nov.</title>
        <authorList>
            <person name="Golinska P."/>
        </authorList>
    </citation>
    <scope>NUCLEOTIDE SEQUENCE [LARGE SCALE GENOMIC DNA]</scope>
    <source>
        <strain evidence="4">OF8</strain>
    </source>
</reference>
<name>A0A7W3X206_9ACTN</name>
<feature type="compositionally biased region" description="Low complexity" evidence="1">
    <location>
        <begin position="8"/>
        <end position="21"/>
    </location>
</feature>
<comment type="caution">
    <text evidence="3">The sequence shown here is derived from an EMBL/GenBank/DDBJ whole genome shotgun (WGS) entry which is preliminary data.</text>
</comment>
<dbReference type="RefSeq" id="WP_181356646.1">
    <property type="nucleotide sequence ID" value="NZ_JABJXA010000395.1"/>
</dbReference>
<keyword evidence="2" id="KW-0472">Membrane</keyword>
<evidence type="ECO:0000256" key="2">
    <source>
        <dbReference type="SAM" id="Phobius"/>
    </source>
</evidence>
<dbReference type="EMBL" id="JABJXA010000395">
    <property type="protein sequence ID" value="MBB1262490.1"/>
    <property type="molecule type" value="Genomic_DNA"/>
</dbReference>
<evidence type="ECO:0000313" key="3">
    <source>
        <dbReference type="EMBL" id="MBB1262490.1"/>
    </source>
</evidence>